<keyword evidence="1" id="KW-0812">Transmembrane</keyword>
<dbReference type="OrthoDB" id="4493262at2759"/>
<dbReference type="EMBL" id="KV878125">
    <property type="protein sequence ID" value="OJI96699.1"/>
    <property type="molecule type" value="Genomic_DNA"/>
</dbReference>
<keyword evidence="3" id="KW-1185">Reference proteome</keyword>
<name>A0A1L9P5B5_ASPVE</name>
<keyword evidence="1" id="KW-0472">Membrane</keyword>
<reference evidence="3" key="1">
    <citation type="journal article" date="2017" name="Genome Biol.">
        <title>Comparative genomics reveals high biological diversity and specific adaptations in the industrially and medically important fungal genus Aspergillus.</title>
        <authorList>
            <person name="de Vries R.P."/>
            <person name="Riley R."/>
            <person name="Wiebenga A."/>
            <person name="Aguilar-Osorio G."/>
            <person name="Amillis S."/>
            <person name="Uchima C.A."/>
            <person name="Anderluh G."/>
            <person name="Asadollahi M."/>
            <person name="Askin M."/>
            <person name="Barry K."/>
            <person name="Battaglia E."/>
            <person name="Bayram O."/>
            <person name="Benocci T."/>
            <person name="Braus-Stromeyer S.A."/>
            <person name="Caldana C."/>
            <person name="Canovas D."/>
            <person name="Cerqueira G.C."/>
            <person name="Chen F."/>
            <person name="Chen W."/>
            <person name="Choi C."/>
            <person name="Clum A."/>
            <person name="Dos Santos R.A."/>
            <person name="Damasio A.R."/>
            <person name="Diallinas G."/>
            <person name="Emri T."/>
            <person name="Fekete E."/>
            <person name="Flipphi M."/>
            <person name="Freyberg S."/>
            <person name="Gallo A."/>
            <person name="Gournas C."/>
            <person name="Habgood R."/>
            <person name="Hainaut M."/>
            <person name="Harispe M.L."/>
            <person name="Henrissat B."/>
            <person name="Hilden K.S."/>
            <person name="Hope R."/>
            <person name="Hossain A."/>
            <person name="Karabika E."/>
            <person name="Karaffa L."/>
            <person name="Karanyi Z."/>
            <person name="Krasevec N."/>
            <person name="Kuo A."/>
            <person name="Kusch H."/>
            <person name="LaButti K."/>
            <person name="Lagendijk E.L."/>
            <person name="Lapidus A."/>
            <person name="Levasseur A."/>
            <person name="Lindquist E."/>
            <person name="Lipzen A."/>
            <person name="Logrieco A.F."/>
            <person name="MacCabe A."/>
            <person name="Maekelae M.R."/>
            <person name="Malavazi I."/>
            <person name="Melin P."/>
            <person name="Meyer V."/>
            <person name="Mielnichuk N."/>
            <person name="Miskei M."/>
            <person name="Molnar A.P."/>
            <person name="Mule G."/>
            <person name="Ngan C.Y."/>
            <person name="Orejas M."/>
            <person name="Orosz E."/>
            <person name="Ouedraogo J.P."/>
            <person name="Overkamp K.M."/>
            <person name="Park H.-S."/>
            <person name="Perrone G."/>
            <person name="Piumi F."/>
            <person name="Punt P.J."/>
            <person name="Ram A.F."/>
            <person name="Ramon A."/>
            <person name="Rauscher S."/>
            <person name="Record E."/>
            <person name="Riano-Pachon D.M."/>
            <person name="Robert V."/>
            <person name="Roehrig J."/>
            <person name="Ruller R."/>
            <person name="Salamov A."/>
            <person name="Salih N.S."/>
            <person name="Samson R.A."/>
            <person name="Sandor E."/>
            <person name="Sanguinetti M."/>
            <person name="Schuetze T."/>
            <person name="Sepcic K."/>
            <person name="Shelest E."/>
            <person name="Sherlock G."/>
            <person name="Sophianopoulou V."/>
            <person name="Squina F.M."/>
            <person name="Sun H."/>
            <person name="Susca A."/>
            <person name="Todd R.B."/>
            <person name="Tsang A."/>
            <person name="Unkles S.E."/>
            <person name="van de Wiele N."/>
            <person name="van Rossen-Uffink D."/>
            <person name="Oliveira J.V."/>
            <person name="Vesth T.C."/>
            <person name="Visser J."/>
            <person name="Yu J.-H."/>
            <person name="Zhou M."/>
            <person name="Andersen M.R."/>
            <person name="Archer D.B."/>
            <person name="Baker S.E."/>
            <person name="Benoit I."/>
            <person name="Brakhage A.A."/>
            <person name="Braus G.H."/>
            <person name="Fischer R."/>
            <person name="Frisvad J.C."/>
            <person name="Goldman G.H."/>
            <person name="Houbraken J."/>
            <person name="Oakley B."/>
            <person name="Pocsi I."/>
            <person name="Scazzocchio C."/>
            <person name="Seiboth B."/>
            <person name="vanKuyk P.A."/>
            <person name="Wortman J."/>
            <person name="Dyer P.S."/>
            <person name="Grigoriev I.V."/>
        </authorList>
    </citation>
    <scope>NUCLEOTIDE SEQUENCE [LARGE SCALE GENOMIC DNA]</scope>
    <source>
        <strain evidence="3">CBS 583.65</strain>
    </source>
</reference>
<keyword evidence="1" id="KW-1133">Transmembrane helix</keyword>
<evidence type="ECO:0000256" key="1">
    <source>
        <dbReference type="SAM" id="Phobius"/>
    </source>
</evidence>
<accession>A0A1L9P5B5</accession>
<feature type="transmembrane region" description="Helical" evidence="1">
    <location>
        <begin position="47"/>
        <end position="65"/>
    </location>
</feature>
<evidence type="ECO:0000313" key="2">
    <source>
        <dbReference type="EMBL" id="OJI96699.1"/>
    </source>
</evidence>
<dbReference type="GeneID" id="63732066"/>
<evidence type="ECO:0008006" key="4">
    <source>
        <dbReference type="Google" id="ProtNLM"/>
    </source>
</evidence>
<dbReference type="RefSeq" id="XP_040662462.1">
    <property type="nucleotide sequence ID" value="XM_040816555.1"/>
</dbReference>
<proteinExistence type="predicted"/>
<sequence>MGSIIRNLWSSESPGPRTVVRVLDAAIATVGIICIAVGSNYPASGMIYYITLGVAVIWSTLISFLTHNDRLFHPGFLIAMDFMLAVVHYVFGIVNALSADTAGYLHTDAIRATFLLITAVIHTVFFVLACRDTHVRRRSSVAGAQKVGIEINTA</sequence>
<feature type="transmembrane region" description="Helical" evidence="1">
    <location>
        <begin position="77"/>
        <end position="97"/>
    </location>
</feature>
<dbReference type="Proteomes" id="UP000184073">
    <property type="component" value="Unassembled WGS sequence"/>
</dbReference>
<dbReference type="VEuPathDB" id="FungiDB:ASPVEDRAFT_78457"/>
<feature type="transmembrane region" description="Helical" evidence="1">
    <location>
        <begin position="21"/>
        <end position="41"/>
    </location>
</feature>
<evidence type="ECO:0000313" key="3">
    <source>
        <dbReference type="Proteomes" id="UP000184073"/>
    </source>
</evidence>
<protein>
    <recommendedName>
        <fullName evidence="4">MARVEL domain-containing protein</fullName>
    </recommendedName>
</protein>
<organism evidence="2 3">
    <name type="scientific">Aspergillus versicolor CBS 583.65</name>
    <dbReference type="NCBI Taxonomy" id="1036611"/>
    <lineage>
        <taxon>Eukaryota</taxon>
        <taxon>Fungi</taxon>
        <taxon>Dikarya</taxon>
        <taxon>Ascomycota</taxon>
        <taxon>Pezizomycotina</taxon>
        <taxon>Eurotiomycetes</taxon>
        <taxon>Eurotiomycetidae</taxon>
        <taxon>Eurotiales</taxon>
        <taxon>Aspergillaceae</taxon>
        <taxon>Aspergillus</taxon>
        <taxon>Aspergillus subgen. Nidulantes</taxon>
    </lineage>
</organism>
<feature type="transmembrane region" description="Helical" evidence="1">
    <location>
        <begin position="109"/>
        <end position="130"/>
    </location>
</feature>
<dbReference type="AlphaFoldDB" id="A0A1L9P5B5"/>
<gene>
    <name evidence="2" type="ORF">ASPVEDRAFT_78457</name>
</gene>